<feature type="binding site" evidence="8">
    <location>
        <position position="84"/>
    </location>
    <ligand>
        <name>Mg(2+)</name>
        <dbReference type="ChEBI" id="CHEBI:18420"/>
        <label>1</label>
        <note>catalytic</note>
    </ligand>
</feature>
<keyword evidence="11" id="KW-1185">Reference proteome</keyword>
<dbReference type="GO" id="GO:0031564">
    <property type="term" value="P:transcription antitermination"/>
    <property type="evidence" value="ECO:0007669"/>
    <property type="project" value="UniProtKB-KW"/>
</dbReference>
<keyword evidence="6" id="KW-0889">Transcription antitermination</keyword>
<sequence length="268" mass="29531">MNPMLNIAIRAARKAGNVIMKGYERLDDVQSVSKNQNDFVTNIDKASEAAIVEVVQKSYPDHTIIGEEMGTLEGANNDVQWVIDPLDGTTNFINGFPHFSVSIAIRVKGRTEVGVVYDPIRNELFTAVRGKGVKLNDVRLRIENKRELKGTVLATGFPFKQRRLMPTQFVIMQSLVENEVADFRRSGSAALDLCYVAANRVDGFFEMGVQAWDIAAGDLIVREAGGLVCDFVAGHSYLKSGHVIAGSAKIVKDILNTVQPHLIDELKK</sequence>
<keyword evidence="6" id="KW-0805">Transcription regulation</keyword>
<evidence type="ECO:0000256" key="2">
    <source>
        <dbReference type="ARBA" id="ARBA00001946"/>
    </source>
</evidence>
<dbReference type="GO" id="GO:0008934">
    <property type="term" value="F:inositol monophosphate 1-phosphatase activity"/>
    <property type="evidence" value="ECO:0007669"/>
    <property type="project" value="InterPro"/>
</dbReference>
<evidence type="ECO:0000256" key="3">
    <source>
        <dbReference type="ARBA" id="ARBA00009759"/>
    </source>
</evidence>
<dbReference type="Gene3D" id="3.30.540.10">
    <property type="entry name" value="Fructose-1,6-Bisphosphatase, subunit A, domain 1"/>
    <property type="match status" value="1"/>
</dbReference>
<dbReference type="PROSITE" id="PS00629">
    <property type="entry name" value="IMP_1"/>
    <property type="match status" value="1"/>
</dbReference>
<dbReference type="Gene3D" id="3.40.190.80">
    <property type="match status" value="1"/>
</dbReference>
<evidence type="ECO:0000313" key="10">
    <source>
        <dbReference type="EMBL" id="TCP96039.1"/>
    </source>
</evidence>
<dbReference type="PROSITE" id="PS00630">
    <property type="entry name" value="IMP_2"/>
    <property type="match status" value="1"/>
</dbReference>
<dbReference type="SUPFAM" id="SSF56655">
    <property type="entry name" value="Carbohydrate phosphatase"/>
    <property type="match status" value="1"/>
</dbReference>
<dbReference type="Proteomes" id="UP000295763">
    <property type="component" value="Unassembled WGS sequence"/>
</dbReference>
<evidence type="ECO:0000256" key="5">
    <source>
        <dbReference type="ARBA" id="ARBA00022801"/>
    </source>
</evidence>
<evidence type="ECO:0000256" key="9">
    <source>
        <dbReference type="RuleBase" id="RU364068"/>
    </source>
</evidence>
<dbReference type="PRINTS" id="PR00377">
    <property type="entry name" value="IMPHPHTASES"/>
</dbReference>
<feature type="binding site" evidence="8">
    <location>
        <position position="213"/>
    </location>
    <ligand>
        <name>Mg(2+)</name>
        <dbReference type="ChEBI" id="CHEBI:18420"/>
        <label>1</label>
        <note>catalytic</note>
    </ligand>
</feature>
<comment type="caution">
    <text evidence="10">The sequence shown here is derived from an EMBL/GenBank/DDBJ whole genome shotgun (WGS) entry which is preliminary data.</text>
</comment>
<keyword evidence="6" id="KW-0804">Transcription</keyword>
<evidence type="ECO:0000313" key="11">
    <source>
        <dbReference type="Proteomes" id="UP000295763"/>
    </source>
</evidence>
<comment type="cofactor">
    <cofactor evidence="2 8 9">
        <name>Mg(2+)</name>
        <dbReference type="ChEBI" id="CHEBI:18420"/>
    </cofactor>
</comment>
<dbReference type="FunFam" id="3.30.540.10:FF:000003">
    <property type="entry name" value="Inositol-1-monophosphatase"/>
    <property type="match status" value="1"/>
</dbReference>
<dbReference type="NCBIfam" id="NF008027">
    <property type="entry name" value="PRK10757.1"/>
    <property type="match status" value="1"/>
</dbReference>
<dbReference type="InterPro" id="IPR022337">
    <property type="entry name" value="Inositol_monophosphatase_SuhB"/>
</dbReference>
<dbReference type="GO" id="GO:0046872">
    <property type="term" value="F:metal ion binding"/>
    <property type="evidence" value="ECO:0007669"/>
    <property type="project" value="UniProtKB-KW"/>
</dbReference>
<evidence type="ECO:0000256" key="7">
    <source>
        <dbReference type="ARBA" id="ARBA00022842"/>
    </source>
</evidence>
<accession>A0A4R2SZN9</accession>
<reference evidence="10 11" key="1">
    <citation type="submission" date="2019-03" db="EMBL/GenBank/DDBJ databases">
        <title>Genomic Encyclopedia of Type Strains, Phase IV (KMG-IV): sequencing the most valuable type-strain genomes for metagenomic binning, comparative biology and taxonomic classification.</title>
        <authorList>
            <person name="Goeker M."/>
        </authorList>
    </citation>
    <scope>NUCLEOTIDE SEQUENCE [LARGE SCALE GENOMIC DNA]</scope>
    <source>
        <strain evidence="10 11">DSM 28404</strain>
    </source>
</reference>
<proteinExistence type="inferred from homology"/>
<dbReference type="GO" id="GO:0007165">
    <property type="term" value="P:signal transduction"/>
    <property type="evidence" value="ECO:0007669"/>
    <property type="project" value="TreeGrafter"/>
</dbReference>
<evidence type="ECO:0000256" key="6">
    <source>
        <dbReference type="ARBA" id="ARBA00022814"/>
    </source>
</evidence>
<dbReference type="InterPro" id="IPR000760">
    <property type="entry name" value="Inositol_monophosphatase-like"/>
</dbReference>
<dbReference type="InterPro" id="IPR020550">
    <property type="entry name" value="Inositol_monophosphatase_CS"/>
</dbReference>
<feature type="binding site" evidence="8">
    <location>
        <position position="67"/>
    </location>
    <ligand>
        <name>Mg(2+)</name>
        <dbReference type="ChEBI" id="CHEBI:18420"/>
        <label>1</label>
        <note>catalytic</note>
    </ligand>
</feature>
<feature type="binding site" evidence="8">
    <location>
        <position position="87"/>
    </location>
    <ligand>
        <name>Mg(2+)</name>
        <dbReference type="ChEBI" id="CHEBI:18420"/>
        <label>1</label>
        <note>catalytic</note>
    </ligand>
</feature>
<dbReference type="AlphaFoldDB" id="A0A4R2SZN9"/>
<dbReference type="PRINTS" id="PR01959">
    <property type="entry name" value="SBIMPHPHTASE"/>
</dbReference>
<dbReference type="OrthoDB" id="9785695at2"/>
<dbReference type="PANTHER" id="PTHR20854:SF4">
    <property type="entry name" value="INOSITOL-1-MONOPHOSPHATASE-RELATED"/>
    <property type="match status" value="1"/>
</dbReference>
<comment type="catalytic activity">
    <reaction evidence="1 9">
        <text>a myo-inositol phosphate + H2O = myo-inositol + phosphate</text>
        <dbReference type="Rhea" id="RHEA:24056"/>
        <dbReference type="ChEBI" id="CHEBI:15377"/>
        <dbReference type="ChEBI" id="CHEBI:17268"/>
        <dbReference type="ChEBI" id="CHEBI:43474"/>
        <dbReference type="ChEBI" id="CHEBI:84139"/>
        <dbReference type="EC" id="3.1.3.25"/>
    </reaction>
</comment>
<keyword evidence="4 8" id="KW-0479">Metal-binding</keyword>
<name>A0A4R2SZN9_9PAST</name>
<dbReference type="InterPro" id="IPR033942">
    <property type="entry name" value="IMPase"/>
</dbReference>
<keyword evidence="7 8" id="KW-0460">Magnesium</keyword>
<dbReference type="EC" id="3.1.3.25" evidence="9"/>
<dbReference type="InterPro" id="IPR020583">
    <property type="entry name" value="Inositol_monoP_metal-BS"/>
</dbReference>
<gene>
    <name evidence="10" type="ORF">EDC44_106106</name>
</gene>
<evidence type="ECO:0000256" key="8">
    <source>
        <dbReference type="PIRSR" id="PIRSR600760-2"/>
    </source>
</evidence>
<evidence type="ECO:0000256" key="4">
    <source>
        <dbReference type="ARBA" id="ARBA00022723"/>
    </source>
</evidence>
<keyword evidence="5 9" id="KW-0378">Hydrolase</keyword>
<protein>
    <recommendedName>
        <fullName evidence="9">Inositol-1-monophosphatase</fullName>
        <ecNumber evidence="9">3.1.3.25</ecNumber>
    </recommendedName>
</protein>
<dbReference type="RefSeq" id="WP_131975778.1">
    <property type="nucleotide sequence ID" value="NZ_SLYB01000006.1"/>
</dbReference>
<comment type="similarity">
    <text evidence="3 9">Belongs to the inositol monophosphatase superfamily.</text>
</comment>
<dbReference type="CDD" id="cd01639">
    <property type="entry name" value="IMPase"/>
    <property type="match status" value="1"/>
</dbReference>
<dbReference type="GO" id="GO:0046854">
    <property type="term" value="P:phosphatidylinositol phosphate biosynthetic process"/>
    <property type="evidence" value="ECO:0007669"/>
    <property type="project" value="InterPro"/>
</dbReference>
<evidence type="ECO:0000256" key="1">
    <source>
        <dbReference type="ARBA" id="ARBA00001033"/>
    </source>
</evidence>
<dbReference type="GO" id="GO:0006020">
    <property type="term" value="P:inositol metabolic process"/>
    <property type="evidence" value="ECO:0007669"/>
    <property type="project" value="TreeGrafter"/>
</dbReference>
<dbReference type="PANTHER" id="PTHR20854">
    <property type="entry name" value="INOSITOL MONOPHOSPHATASE"/>
    <property type="match status" value="1"/>
</dbReference>
<dbReference type="Pfam" id="PF00459">
    <property type="entry name" value="Inositol_P"/>
    <property type="match status" value="1"/>
</dbReference>
<feature type="binding site" evidence="8">
    <location>
        <position position="86"/>
    </location>
    <ligand>
        <name>Mg(2+)</name>
        <dbReference type="ChEBI" id="CHEBI:18420"/>
        <label>1</label>
        <note>catalytic</note>
    </ligand>
</feature>
<dbReference type="EMBL" id="SLYB01000006">
    <property type="protein sequence ID" value="TCP96039.1"/>
    <property type="molecule type" value="Genomic_DNA"/>
</dbReference>
<organism evidence="10 11">
    <name type="scientific">Cricetibacter osteomyelitidis</name>
    <dbReference type="NCBI Taxonomy" id="1521931"/>
    <lineage>
        <taxon>Bacteria</taxon>
        <taxon>Pseudomonadati</taxon>
        <taxon>Pseudomonadota</taxon>
        <taxon>Gammaproteobacteria</taxon>
        <taxon>Pasteurellales</taxon>
        <taxon>Pasteurellaceae</taxon>
        <taxon>Cricetibacter</taxon>
    </lineage>
</organism>